<dbReference type="EMBL" id="JBHLTP010000011">
    <property type="protein sequence ID" value="MFC0524669.1"/>
    <property type="molecule type" value="Genomic_DNA"/>
</dbReference>
<evidence type="ECO:0000256" key="5">
    <source>
        <dbReference type="RuleBase" id="RU362125"/>
    </source>
</evidence>
<dbReference type="Gene3D" id="1.20.140.10">
    <property type="entry name" value="Butyryl-CoA Dehydrogenase, subunit A, domain 3"/>
    <property type="match status" value="1"/>
</dbReference>
<dbReference type="EC" id="1.-.-.-" evidence="9"/>
<comment type="cofactor">
    <cofactor evidence="1 5">
        <name>FAD</name>
        <dbReference type="ChEBI" id="CHEBI:57692"/>
    </cofactor>
</comment>
<dbReference type="InterPro" id="IPR036250">
    <property type="entry name" value="AcylCo_DH-like_C"/>
</dbReference>
<sequence>MAKNAYKLKRSNPYFTEEHNQLRKTIRQFVEKEVTPFVDEWEEAGEYPRKMMKRMGDLGFLGVRYPEEVGGQGWDYFAAVVLAEELGRCGAGGFPMAVAVQTDMATPPILEFGTREQQERFLKPAILGDKIAAIGISEPNHGSDVANIQTRAYRDGDEWVINGSKTYITNGPRADFVTLVTRTSDEPGYKGISLFLVESDRLGFSVSKKLDKVGMRSSDTAELIFDNVRVPHANLLGEEGNGFAHIMWELQGERMIGAAGAIGMAEYVYECAYEYAKRRKAFQKTINQFQVISHLLVEMKTEIEVCRELTYATALRFANGEVPSKEISMSKLVAAKMVHWVSDRAIQIFGGSGYMMDNPVQRIWRDSRVYRIGGGTDEVMKEIISKQLEL</sequence>
<dbReference type="Pfam" id="PF02771">
    <property type="entry name" value="Acyl-CoA_dh_N"/>
    <property type="match status" value="1"/>
</dbReference>
<evidence type="ECO:0000256" key="2">
    <source>
        <dbReference type="ARBA" id="ARBA00009347"/>
    </source>
</evidence>
<evidence type="ECO:0000313" key="10">
    <source>
        <dbReference type="Proteomes" id="UP001589836"/>
    </source>
</evidence>
<dbReference type="PANTHER" id="PTHR43884">
    <property type="entry name" value="ACYL-COA DEHYDROGENASE"/>
    <property type="match status" value="1"/>
</dbReference>
<comment type="caution">
    <text evidence="9">The sequence shown here is derived from an EMBL/GenBank/DDBJ whole genome shotgun (WGS) entry which is preliminary data.</text>
</comment>
<name>A0ABV6LQW7_9BACI</name>
<dbReference type="RefSeq" id="WP_377348870.1">
    <property type="nucleotide sequence ID" value="NZ_JBHLTP010000011.1"/>
</dbReference>
<dbReference type="PROSITE" id="PS00073">
    <property type="entry name" value="ACYL_COA_DH_2"/>
    <property type="match status" value="1"/>
</dbReference>
<evidence type="ECO:0000259" key="7">
    <source>
        <dbReference type="Pfam" id="PF02770"/>
    </source>
</evidence>
<evidence type="ECO:0000313" key="9">
    <source>
        <dbReference type="EMBL" id="MFC0524669.1"/>
    </source>
</evidence>
<dbReference type="Gene3D" id="1.10.540.10">
    <property type="entry name" value="Acyl-CoA dehydrogenase/oxidase, N-terminal domain"/>
    <property type="match status" value="1"/>
</dbReference>
<comment type="similarity">
    <text evidence="2 5">Belongs to the acyl-CoA dehydrogenase family.</text>
</comment>
<keyword evidence="3 5" id="KW-0285">Flavoprotein</keyword>
<dbReference type="InterPro" id="IPR037069">
    <property type="entry name" value="AcylCoA_DH/ox_N_sf"/>
</dbReference>
<dbReference type="Proteomes" id="UP001589836">
    <property type="component" value="Unassembled WGS sequence"/>
</dbReference>
<keyword evidence="4 5" id="KW-0274">FAD</keyword>
<evidence type="ECO:0000256" key="1">
    <source>
        <dbReference type="ARBA" id="ARBA00001974"/>
    </source>
</evidence>
<accession>A0ABV6LQW7</accession>
<feature type="domain" description="Acyl-CoA dehydrogenase/oxidase N-terminal" evidence="8">
    <location>
        <begin position="16"/>
        <end position="128"/>
    </location>
</feature>
<dbReference type="InterPro" id="IPR006089">
    <property type="entry name" value="Acyl-CoA_DH_CS"/>
</dbReference>
<proteinExistence type="inferred from homology"/>
<dbReference type="PANTHER" id="PTHR43884:SF12">
    <property type="entry name" value="ISOVALERYL-COA DEHYDROGENASE, MITOCHONDRIAL-RELATED"/>
    <property type="match status" value="1"/>
</dbReference>
<dbReference type="InterPro" id="IPR013786">
    <property type="entry name" value="AcylCoA_DH/ox_N"/>
</dbReference>
<dbReference type="Pfam" id="PF00441">
    <property type="entry name" value="Acyl-CoA_dh_1"/>
    <property type="match status" value="1"/>
</dbReference>
<dbReference type="InterPro" id="IPR009100">
    <property type="entry name" value="AcylCoA_DH/oxidase_NM_dom_sf"/>
</dbReference>
<dbReference type="InterPro" id="IPR009075">
    <property type="entry name" value="AcylCo_DH/oxidase_C"/>
</dbReference>
<dbReference type="Gene3D" id="2.40.110.10">
    <property type="entry name" value="Butyryl-CoA Dehydrogenase, subunit A, domain 2"/>
    <property type="match status" value="1"/>
</dbReference>
<feature type="domain" description="Acyl-CoA oxidase/dehydrogenase middle" evidence="7">
    <location>
        <begin position="133"/>
        <end position="228"/>
    </location>
</feature>
<keyword evidence="5 9" id="KW-0560">Oxidoreductase</keyword>
<evidence type="ECO:0000256" key="3">
    <source>
        <dbReference type="ARBA" id="ARBA00022630"/>
    </source>
</evidence>
<dbReference type="SUPFAM" id="SSF47203">
    <property type="entry name" value="Acyl-CoA dehydrogenase C-terminal domain-like"/>
    <property type="match status" value="1"/>
</dbReference>
<dbReference type="PIRSF" id="PIRSF016578">
    <property type="entry name" value="HsaA"/>
    <property type="match status" value="1"/>
</dbReference>
<reference evidence="9 10" key="1">
    <citation type="submission" date="2024-09" db="EMBL/GenBank/DDBJ databases">
        <authorList>
            <person name="Sun Q."/>
            <person name="Mori K."/>
        </authorList>
    </citation>
    <scope>NUCLEOTIDE SEQUENCE [LARGE SCALE GENOMIC DNA]</scope>
    <source>
        <strain evidence="9 10">NCAIM B.02529</strain>
    </source>
</reference>
<dbReference type="Pfam" id="PF02770">
    <property type="entry name" value="Acyl-CoA_dh_M"/>
    <property type="match status" value="1"/>
</dbReference>
<dbReference type="GO" id="GO:0016491">
    <property type="term" value="F:oxidoreductase activity"/>
    <property type="evidence" value="ECO:0007669"/>
    <property type="project" value="UniProtKB-KW"/>
</dbReference>
<evidence type="ECO:0000259" key="6">
    <source>
        <dbReference type="Pfam" id="PF00441"/>
    </source>
</evidence>
<evidence type="ECO:0000256" key="4">
    <source>
        <dbReference type="ARBA" id="ARBA00022827"/>
    </source>
</evidence>
<protein>
    <submittedName>
        <fullName evidence="9">Acyl-CoA dehydrogenase family protein</fullName>
        <ecNumber evidence="9">1.-.-.-</ecNumber>
    </submittedName>
</protein>
<organism evidence="9 10">
    <name type="scientific">Pontibacillus salicampi</name>
    <dbReference type="NCBI Taxonomy" id="1449801"/>
    <lineage>
        <taxon>Bacteria</taxon>
        <taxon>Bacillati</taxon>
        <taxon>Bacillota</taxon>
        <taxon>Bacilli</taxon>
        <taxon>Bacillales</taxon>
        <taxon>Bacillaceae</taxon>
        <taxon>Pontibacillus</taxon>
    </lineage>
</organism>
<gene>
    <name evidence="9" type="ORF">ACFFGV_13915</name>
</gene>
<feature type="domain" description="Acyl-CoA dehydrogenase/oxidase C-terminal" evidence="6">
    <location>
        <begin position="240"/>
        <end position="388"/>
    </location>
</feature>
<dbReference type="InterPro" id="IPR046373">
    <property type="entry name" value="Acyl-CoA_Oxase/DH_mid-dom_sf"/>
</dbReference>
<keyword evidence="10" id="KW-1185">Reference proteome</keyword>
<dbReference type="SUPFAM" id="SSF56645">
    <property type="entry name" value="Acyl-CoA dehydrogenase NM domain-like"/>
    <property type="match status" value="1"/>
</dbReference>
<evidence type="ECO:0000259" key="8">
    <source>
        <dbReference type="Pfam" id="PF02771"/>
    </source>
</evidence>
<dbReference type="InterPro" id="IPR006091">
    <property type="entry name" value="Acyl-CoA_Oxase/DH_mid-dom"/>
</dbReference>